<name>A0ACB7Y4U2_9ERIC</name>
<evidence type="ECO:0000313" key="1">
    <source>
        <dbReference type="EMBL" id="KAH7848386.1"/>
    </source>
</evidence>
<reference evidence="1 2" key="1">
    <citation type="journal article" date="2021" name="Hortic Res">
        <title>High-quality reference genome and annotation aids understanding of berry development for evergreen blueberry (Vaccinium darrowii).</title>
        <authorList>
            <person name="Yu J."/>
            <person name="Hulse-Kemp A.M."/>
            <person name="Babiker E."/>
            <person name="Staton M."/>
        </authorList>
    </citation>
    <scope>NUCLEOTIDE SEQUENCE [LARGE SCALE GENOMIC DNA]</scope>
    <source>
        <strain evidence="2">cv. NJ 8807/NJ 8810</strain>
        <tissue evidence="1">Young leaf</tissue>
    </source>
</reference>
<gene>
    <name evidence="1" type="ORF">Vadar_002176</name>
</gene>
<sequence length="194" mass="21763">MPIPVKFLPILLFLANDVVGVSSPSFKSASFFYKTGLIWHDFCKFDQAINCLEKATDLTTRIDIAGTMSAWPPLPSRAAAQQPQRSYRAAGISHFIATRYKKYAQGDTSFTPVYNEARGKSISLVSCESLAKVEELFDDLTFCKGENIIPTHFVDSTVVVLDPISLDVYDHFKTAFETFKSKGKPTSEWWKEIC</sequence>
<protein>
    <submittedName>
        <fullName evidence="1">Uncharacterized protein</fullName>
    </submittedName>
</protein>
<comment type="caution">
    <text evidence="1">The sequence shown here is derived from an EMBL/GenBank/DDBJ whole genome shotgun (WGS) entry which is preliminary data.</text>
</comment>
<accession>A0ACB7Y4U2</accession>
<organism evidence="1 2">
    <name type="scientific">Vaccinium darrowii</name>
    <dbReference type="NCBI Taxonomy" id="229202"/>
    <lineage>
        <taxon>Eukaryota</taxon>
        <taxon>Viridiplantae</taxon>
        <taxon>Streptophyta</taxon>
        <taxon>Embryophyta</taxon>
        <taxon>Tracheophyta</taxon>
        <taxon>Spermatophyta</taxon>
        <taxon>Magnoliopsida</taxon>
        <taxon>eudicotyledons</taxon>
        <taxon>Gunneridae</taxon>
        <taxon>Pentapetalae</taxon>
        <taxon>asterids</taxon>
        <taxon>Ericales</taxon>
        <taxon>Ericaceae</taxon>
        <taxon>Vaccinioideae</taxon>
        <taxon>Vaccinieae</taxon>
        <taxon>Vaccinium</taxon>
    </lineage>
</organism>
<proteinExistence type="predicted"/>
<keyword evidence="2" id="KW-1185">Reference proteome</keyword>
<dbReference type="EMBL" id="CM037157">
    <property type="protein sequence ID" value="KAH7848386.1"/>
    <property type="molecule type" value="Genomic_DNA"/>
</dbReference>
<evidence type="ECO:0000313" key="2">
    <source>
        <dbReference type="Proteomes" id="UP000828048"/>
    </source>
</evidence>
<dbReference type="Proteomes" id="UP000828048">
    <property type="component" value="Chromosome 7"/>
</dbReference>